<sequence>MTPALETEGPVASTSSRSVQIQAQRISEEEERSQEPSRKGKSQNQLAQTLPTRAQDPQIGAFSHGHCLQYGQDSYGIHSQGEGKDEQNLSMEIIQEIHFVKTGINVEIGKIYAKLAKITLDINDLKNNVKHSSEIYKSLIAKLELLTNKCDRIESKYHVQDD</sequence>
<dbReference type="Proteomes" id="UP000765509">
    <property type="component" value="Unassembled WGS sequence"/>
</dbReference>
<name>A0A9Q3HQ56_9BASI</name>
<evidence type="ECO:0000313" key="2">
    <source>
        <dbReference type="EMBL" id="MBW0513458.1"/>
    </source>
</evidence>
<gene>
    <name evidence="2" type="ORF">O181_053173</name>
</gene>
<protein>
    <submittedName>
        <fullName evidence="2">Uncharacterized protein</fullName>
    </submittedName>
</protein>
<dbReference type="AlphaFoldDB" id="A0A9Q3HQ56"/>
<reference evidence="2" key="1">
    <citation type="submission" date="2021-03" db="EMBL/GenBank/DDBJ databases">
        <title>Draft genome sequence of rust myrtle Austropuccinia psidii MF-1, a brazilian biotype.</title>
        <authorList>
            <person name="Quecine M.C."/>
            <person name="Pachon D.M.R."/>
            <person name="Bonatelli M.L."/>
            <person name="Correr F.H."/>
            <person name="Franceschini L.M."/>
            <person name="Leite T.F."/>
            <person name="Margarido G.R.A."/>
            <person name="Almeida C.A."/>
            <person name="Ferrarezi J.A."/>
            <person name="Labate C.A."/>
        </authorList>
    </citation>
    <scope>NUCLEOTIDE SEQUENCE</scope>
    <source>
        <strain evidence="2">MF-1</strain>
    </source>
</reference>
<accession>A0A9Q3HQ56</accession>
<evidence type="ECO:0000256" key="1">
    <source>
        <dbReference type="SAM" id="MobiDB-lite"/>
    </source>
</evidence>
<feature type="region of interest" description="Disordered" evidence="1">
    <location>
        <begin position="1"/>
        <end position="49"/>
    </location>
</feature>
<proteinExistence type="predicted"/>
<keyword evidence="3" id="KW-1185">Reference proteome</keyword>
<comment type="caution">
    <text evidence="2">The sequence shown here is derived from an EMBL/GenBank/DDBJ whole genome shotgun (WGS) entry which is preliminary data.</text>
</comment>
<dbReference type="EMBL" id="AVOT02023438">
    <property type="protein sequence ID" value="MBW0513458.1"/>
    <property type="molecule type" value="Genomic_DNA"/>
</dbReference>
<organism evidence="2 3">
    <name type="scientific">Austropuccinia psidii MF-1</name>
    <dbReference type="NCBI Taxonomy" id="1389203"/>
    <lineage>
        <taxon>Eukaryota</taxon>
        <taxon>Fungi</taxon>
        <taxon>Dikarya</taxon>
        <taxon>Basidiomycota</taxon>
        <taxon>Pucciniomycotina</taxon>
        <taxon>Pucciniomycetes</taxon>
        <taxon>Pucciniales</taxon>
        <taxon>Sphaerophragmiaceae</taxon>
        <taxon>Austropuccinia</taxon>
    </lineage>
</organism>
<evidence type="ECO:0000313" key="3">
    <source>
        <dbReference type="Proteomes" id="UP000765509"/>
    </source>
</evidence>